<proteinExistence type="predicted"/>
<dbReference type="EMBL" id="FOWC01000001">
    <property type="protein sequence ID" value="SFN99733.1"/>
    <property type="molecule type" value="Genomic_DNA"/>
</dbReference>
<evidence type="ECO:0000313" key="5">
    <source>
        <dbReference type="Proteomes" id="UP000199137"/>
    </source>
</evidence>
<feature type="transmembrane region" description="Helical" evidence="2">
    <location>
        <begin position="55"/>
        <end position="76"/>
    </location>
</feature>
<keyword evidence="2" id="KW-0812">Transmembrane</keyword>
<evidence type="ECO:0000313" key="6">
    <source>
        <dbReference type="Proteomes" id="UP000470404"/>
    </source>
</evidence>
<evidence type="ECO:0000313" key="4">
    <source>
        <dbReference type="EMBL" id="SFN99733.1"/>
    </source>
</evidence>
<feature type="transmembrane region" description="Helical" evidence="2">
    <location>
        <begin position="107"/>
        <end position="127"/>
    </location>
</feature>
<dbReference type="OrthoDB" id="3690922at2"/>
<feature type="region of interest" description="Disordered" evidence="1">
    <location>
        <begin position="1"/>
        <end position="47"/>
    </location>
</feature>
<evidence type="ECO:0000256" key="2">
    <source>
        <dbReference type="SAM" id="Phobius"/>
    </source>
</evidence>
<keyword evidence="2" id="KW-0472">Membrane</keyword>
<accession>A0A1I5DKI5</accession>
<dbReference type="STRING" id="112413.SAMN05421854_101261"/>
<gene>
    <name evidence="3" type="ORF">G3I59_26670</name>
    <name evidence="4" type="ORF">SAMN05421854_101261</name>
</gene>
<dbReference type="EMBL" id="JAAGNC010000135">
    <property type="protein sequence ID" value="NEC59083.1"/>
    <property type="molecule type" value="Genomic_DNA"/>
</dbReference>
<keyword evidence="6" id="KW-1185">Reference proteome</keyword>
<dbReference type="Proteomes" id="UP000199137">
    <property type="component" value="Unassembled WGS sequence"/>
</dbReference>
<keyword evidence="2" id="KW-1133">Transmembrane helix</keyword>
<sequence length="190" mass="20276">MAEKDENTPKPASVTSDDLSGLTDDERRKRGRAPDPVLPGQTAPKAKPPTPVHGAFVLAIVAAVIVVAGQVVTVLLKQQLVDRAIEQVRQSGQKVDVAQVQANANTLVWAMLIGSLCFGALLVLFAWKAREGTRSARSIATLLAVLGIVFELGVIRSIFALASSLALVVMLILLYLPKVADYFPKVGKKL</sequence>
<name>A0A1I5DKI5_9PSEU</name>
<feature type="transmembrane region" description="Helical" evidence="2">
    <location>
        <begin position="139"/>
        <end position="159"/>
    </location>
</feature>
<reference evidence="3 6" key="2">
    <citation type="submission" date="2020-01" db="EMBL/GenBank/DDBJ databases">
        <title>Insect and environment-associated Actinomycetes.</title>
        <authorList>
            <person name="Currrie C."/>
            <person name="Chevrette M."/>
            <person name="Carlson C."/>
            <person name="Stubbendieck R."/>
            <person name="Wendt-Pienkowski E."/>
        </authorList>
    </citation>
    <scope>NUCLEOTIDE SEQUENCE [LARGE SCALE GENOMIC DNA]</scope>
    <source>
        <strain evidence="3 6">SID8386</strain>
    </source>
</reference>
<dbReference type="AlphaFoldDB" id="A0A1I5DKI5"/>
<organism evidence="4 5">
    <name type="scientific">Amycolatopsis rubida</name>
    <dbReference type="NCBI Taxonomy" id="112413"/>
    <lineage>
        <taxon>Bacteria</taxon>
        <taxon>Bacillati</taxon>
        <taxon>Actinomycetota</taxon>
        <taxon>Actinomycetes</taxon>
        <taxon>Pseudonocardiales</taxon>
        <taxon>Pseudonocardiaceae</taxon>
        <taxon>Amycolatopsis</taxon>
    </lineage>
</organism>
<evidence type="ECO:0000256" key="1">
    <source>
        <dbReference type="SAM" id="MobiDB-lite"/>
    </source>
</evidence>
<evidence type="ECO:0000313" key="3">
    <source>
        <dbReference type="EMBL" id="NEC59083.1"/>
    </source>
</evidence>
<dbReference type="Proteomes" id="UP000470404">
    <property type="component" value="Unassembled WGS sequence"/>
</dbReference>
<reference evidence="4 5" key="1">
    <citation type="submission" date="2016-10" db="EMBL/GenBank/DDBJ databases">
        <authorList>
            <person name="de Groot N.N."/>
        </authorList>
    </citation>
    <scope>NUCLEOTIDE SEQUENCE [LARGE SCALE GENOMIC DNA]</scope>
    <source>
        <strain evidence="4 5">DSM 44637</strain>
    </source>
</reference>
<dbReference type="RefSeq" id="WP_093571936.1">
    <property type="nucleotide sequence ID" value="NZ_FOWC01000001.1"/>
</dbReference>
<protein>
    <submittedName>
        <fullName evidence="4">Uncharacterized protein</fullName>
    </submittedName>
</protein>